<feature type="transmembrane region" description="Helical" evidence="7">
    <location>
        <begin position="77"/>
        <end position="98"/>
    </location>
</feature>
<protein>
    <recommendedName>
        <fullName evidence="7">PRA1 family protein</fullName>
    </recommendedName>
</protein>
<dbReference type="Pfam" id="PF03208">
    <property type="entry name" value="PRA1"/>
    <property type="match status" value="1"/>
</dbReference>
<keyword evidence="7" id="KW-0813">Transport</keyword>
<feature type="transmembrane region" description="Helical" evidence="7">
    <location>
        <begin position="165"/>
        <end position="182"/>
    </location>
</feature>
<dbReference type="eggNOG" id="ENOG502QSIX">
    <property type="taxonomic scope" value="Eukaryota"/>
</dbReference>
<dbReference type="OMA" id="KMRPPTT"/>
<accession>D8QU18</accession>
<keyword evidence="5 7" id="KW-1133">Transmembrane helix</keyword>
<evidence type="ECO:0000256" key="2">
    <source>
        <dbReference type="ARBA" id="ARBA00004141"/>
    </source>
</evidence>
<dbReference type="HOGENOM" id="CLU_078633_0_0_1"/>
<dbReference type="FunCoup" id="D8QU18">
    <property type="interactions" value="3348"/>
</dbReference>
<dbReference type="STRING" id="88036.D8QU18"/>
<dbReference type="GO" id="GO:0016192">
    <property type="term" value="P:vesicle-mediated transport"/>
    <property type="evidence" value="ECO:0007669"/>
    <property type="project" value="UniProtKB-ARBA"/>
</dbReference>
<evidence type="ECO:0000256" key="5">
    <source>
        <dbReference type="ARBA" id="ARBA00022989"/>
    </source>
</evidence>
<dbReference type="EMBL" id="GL377567">
    <property type="protein sequence ID" value="EFJ36219.1"/>
    <property type="molecule type" value="Genomic_DNA"/>
</dbReference>
<dbReference type="Gramene" id="EFJ36219">
    <property type="protein sequence ID" value="EFJ36219"/>
    <property type="gene ID" value="SELMODRAFT_78966"/>
</dbReference>
<proteinExistence type="inferred from homology"/>
<dbReference type="PANTHER" id="PTHR12859:SF0">
    <property type="entry name" value="PRA1 FAMILY PROTEIN"/>
    <property type="match status" value="1"/>
</dbReference>
<dbReference type="Proteomes" id="UP000001514">
    <property type="component" value="Unassembled WGS sequence"/>
</dbReference>
<keyword evidence="9" id="KW-1185">Reference proteome</keyword>
<dbReference type="AlphaFoldDB" id="D8QU18"/>
<evidence type="ECO:0000256" key="4">
    <source>
        <dbReference type="ARBA" id="ARBA00022692"/>
    </source>
</evidence>
<name>D8QU18_SELML</name>
<dbReference type="KEGG" id="smo:SELMODRAFT_78966"/>
<dbReference type="InParanoid" id="D8QU18"/>
<sequence>MDWGNVKLGELVDALKEVEWTTPPRPLAEFFAKFAIPKTRAKWESRVKCNLYYYRTNYFLSIAFILCIGFIRNPLAFIAVLISSIGTACLNDSFALSVNERLTRAIRRLSPPLASKMRPPTSVGVRGRPLKGNVYICGTDRRIVVLSILSLSALFWYISSAFKTVLYALALGFILSLLHMSLRTPNLKARLNAYREEFRAGWRGLNSDA</sequence>
<evidence type="ECO:0000256" key="1">
    <source>
        <dbReference type="ARBA" id="ARBA00002501"/>
    </source>
</evidence>
<feature type="transmembrane region" description="Helical" evidence="7">
    <location>
        <begin position="143"/>
        <end position="159"/>
    </location>
</feature>
<evidence type="ECO:0000256" key="3">
    <source>
        <dbReference type="ARBA" id="ARBA00006483"/>
    </source>
</evidence>
<dbReference type="PANTHER" id="PTHR12859">
    <property type="entry name" value="PRA1 PROTEIN"/>
    <property type="match status" value="1"/>
</dbReference>
<comment type="similarity">
    <text evidence="3 7">Belongs to the PRA1 family.</text>
</comment>
<evidence type="ECO:0000313" key="8">
    <source>
        <dbReference type="EMBL" id="EFJ36219.1"/>
    </source>
</evidence>
<keyword evidence="6 7" id="KW-0472">Membrane</keyword>
<comment type="function">
    <text evidence="1 7">May be involved in both secretory and endocytic intracellular trafficking in the endosomal/prevacuolar compartments.</text>
</comment>
<dbReference type="InterPro" id="IPR004895">
    <property type="entry name" value="Prenylated_rab_accept_PRA1"/>
</dbReference>
<reference evidence="8 9" key="1">
    <citation type="journal article" date="2011" name="Science">
        <title>The Selaginella genome identifies genetic changes associated with the evolution of vascular plants.</title>
        <authorList>
            <person name="Banks J.A."/>
            <person name="Nishiyama T."/>
            <person name="Hasebe M."/>
            <person name="Bowman J.L."/>
            <person name="Gribskov M."/>
            <person name="dePamphilis C."/>
            <person name="Albert V.A."/>
            <person name="Aono N."/>
            <person name="Aoyama T."/>
            <person name="Ambrose B.A."/>
            <person name="Ashton N.W."/>
            <person name="Axtell M.J."/>
            <person name="Barker E."/>
            <person name="Barker M.S."/>
            <person name="Bennetzen J.L."/>
            <person name="Bonawitz N.D."/>
            <person name="Chapple C."/>
            <person name="Cheng C."/>
            <person name="Correa L.G."/>
            <person name="Dacre M."/>
            <person name="DeBarry J."/>
            <person name="Dreyer I."/>
            <person name="Elias M."/>
            <person name="Engstrom E.M."/>
            <person name="Estelle M."/>
            <person name="Feng L."/>
            <person name="Finet C."/>
            <person name="Floyd S.K."/>
            <person name="Frommer W.B."/>
            <person name="Fujita T."/>
            <person name="Gramzow L."/>
            <person name="Gutensohn M."/>
            <person name="Harholt J."/>
            <person name="Hattori M."/>
            <person name="Heyl A."/>
            <person name="Hirai T."/>
            <person name="Hiwatashi Y."/>
            <person name="Ishikawa M."/>
            <person name="Iwata M."/>
            <person name="Karol K.G."/>
            <person name="Koehler B."/>
            <person name="Kolukisaoglu U."/>
            <person name="Kubo M."/>
            <person name="Kurata T."/>
            <person name="Lalonde S."/>
            <person name="Li K."/>
            <person name="Li Y."/>
            <person name="Litt A."/>
            <person name="Lyons E."/>
            <person name="Manning G."/>
            <person name="Maruyama T."/>
            <person name="Michael T.P."/>
            <person name="Mikami K."/>
            <person name="Miyazaki S."/>
            <person name="Morinaga S."/>
            <person name="Murata T."/>
            <person name="Mueller-Roeber B."/>
            <person name="Nelson D.R."/>
            <person name="Obara M."/>
            <person name="Oguri Y."/>
            <person name="Olmstead R.G."/>
            <person name="Onodera N."/>
            <person name="Petersen B.L."/>
            <person name="Pils B."/>
            <person name="Prigge M."/>
            <person name="Rensing S.A."/>
            <person name="Riano-Pachon D.M."/>
            <person name="Roberts A.W."/>
            <person name="Sato Y."/>
            <person name="Scheller H.V."/>
            <person name="Schulz B."/>
            <person name="Schulz C."/>
            <person name="Shakirov E.V."/>
            <person name="Shibagaki N."/>
            <person name="Shinohara N."/>
            <person name="Shippen D.E."/>
            <person name="Soerensen I."/>
            <person name="Sotooka R."/>
            <person name="Sugimoto N."/>
            <person name="Sugita M."/>
            <person name="Sumikawa N."/>
            <person name="Tanurdzic M."/>
            <person name="Theissen G."/>
            <person name="Ulvskov P."/>
            <person name="Wakazuki S."/>
            <person name="Weng J.K."/>
            <person name="Willats W.W."/>
            <person name="Wipf D."/>
            <person name="Wolf P.G."/>
            <person name="Yang L."/>
            <person name="Zimmer A.D."/>
            <person name="Zhu Q."/>
            <person name="Mitros T."/>
            <person name="Hellsten U."/>
            <person name="Loque D."/>
            <person name="Otillar R."/>
            <person name="Salamov A."/>
            <person name="Schmutz J."/>
            <person name="Shapiro H."/>
            <person name="Lindquist E."/>
            <person name="Lucas S."/>
            <person name="Rokhsar D."/>
            <person name="Grigoriev I.V."/>
        </authorList>
    </citation>
    <scope>NUCLEOTIDE SEQUENCE [LARGE SCALE GENOMIC DNA]</scope>
</reference>
<dbReference type="GO" id="GO:0005783">
    <property type="term" value="C:endoplasmic reticulum"/>
    <property type="evidence" value="ECO:0007669"/>
    <property type="project" value="UniProtKB-ARBA"/>
</dbReference>
<dbReference type="OrthoDB" id="537033at2759"/>
<gene>
    <name evidence="8" type="ORF">SELMODRAFT_78966</name>
</gene>
<comment type="subcellular location">
    <subcellularLocation>
        <location evidence="2 7">Membrane</location>
        <topology evidence="2 7">Multi-pass membrane protein</topology>
    </subcellularLocation>
</comment>
<evidence type="ECO:0000256" key="7">
    <source>
        <dbReference type="RuleBase" id="RU363107"/>
    </source>
</evidence>
<feature type="transmembrane region" description="Helical" evidence="7">
    <location>
        <begin position="52"/>
        <end position="71"/>
    </location>
</feature>
<evidence type="ECO:0000256" key="6">
    <source>
        <dbReference type="ARBA" id="ARBA00023136"/>
    </source>
</evidence>
<evidence type="ECO:0000313" key="9">
    <source>
        <dbReference type="Proteomes" id="UP000001514"/>
    </source>
</evidence>
<keyword evidence="4 7" id="KW-0812">Transmembrane</keyword>
<organism evidence="9">
    <name type="scientific">Selaginella moellendorffii</name>
    <name type="common">Spikemoss</name>
    <dbReference type="NCBI Taxonomy" id="88036"/>
    <lineage>
        <taxon>Eukaryota</taxon>
        <taxon>Viridiplantae</taxon>
        <taxon>Streptophyta</taxon>
        <taxon>Embryophyta</taxon>
        <taxon>Tracheophyta</taxon>
        <taxon>Lycopodiopsida</taxon>
        <taxon>Selaginellales</taxon>
        <taxon>Selaginellaceae</taxon>
        <taxon>Selaginella</taxon>
    </lineage>
</organism>
<dbReference type="GO" id="GO:0016020">
    <property type="term" value="C:membrane"/>
    <property type="evidence" value="ECO:0000318"/>
    <property type="project" value="GO_Central"/>
</dbReference>